<accession>A0A448ZSF5</accession>
<sequence length="98" mass="11127">MATVFHNFVIRVVSELVFYFCLSIFQRREGRIKSLNSSFTELKGWVPQPPLSPGGANHSRDQLAIDVWWYDKLSDTPVVDRKQGLTDVQFLAIGIGKS</sequence>
<keyword evidence="2" id="KW-1185">Reference proteome</keyword>
<name>A0A448ZSF5_9STRA</name>
<dbReference type="AlphaFoldDB" id="A0A448ZSF5"/>
<evidence type="ECO:0000313" key="1">
    <source>
        <dbReference type="EMBL" id="VEU44936.1"/>
    </source>
</evidence>
<reference evidence="1 2" key="1">
    <citation type="submission" date="2019-01" db="EMBL/GenBank/DDBJ databases">
        <authorList>
            <person name="Ferrante I. M."/>
        </authorList>
    </citation>
    <scope>NUCLEOTIDE SEQUENCE [LARGE SCALE GENOMIC DNA]</scope>
    <source>
        <strain evidence="1 2">B856</strain>
    </source>
</reference>
<organism evidence="1 2">
    <name type="scientific">Pseudo-nitzschia multistriata</name>
    <dbReference type="NCBI Taxonomy" id="183589"/>
    <lineage>
        <taxon>Eukaryota</taxon>
        <taxon>Sar</taxon>
        <taxon>Stramenopiles</taxon>
        <taxon>Ochrophyta</taxon>
        <taxon>Bacillariophyta</taxon>
        <taxon>Bacillariophyceae</taxon>
        <taxon>Bacillariophycidae</taxon>
        <taxon>Bacillariales</taxon>
        <taxon>Bacillariaceae</taxon>
        <taxon>Pseudo-nitzschia</taxon>
    </lineage>
</organism>
<dbReference type="Proteomes" id="UP000291116">
    <property type="component" value="Unassembled WGS sequence"/>
</dbReference>
<evidence type="ECO:0000313" key="2">
    <source>
        <dbReference type="Proteomes" id="UP000291116"/>
    </source>
</evidence>
<protein>
    <submittedName>
        <fullName evidence="1">Uncharacterized protein</fullName>
    </submittedName>
</protein>
<dbReference type="EMBL" id="CAACVS010000676">
    <property type="protein sequence ID" value="VEU44936.1"/>
    <property type="molecule type" value="Genomic_DNA"/>
</dbReference>
<gene>
    <name evidence="1" type="ORF">PSNMU_V1.4_AUG-EV-PASAV3_0120770</name>
</gene>
<proteinExistence type="predicted"/>